<feature type="region of interest" description="Disordered" evidence="1">
    <location>
        <begin position="270"/>
        <end position="297"/>
    </location>
</feature>
<dbReference type="AlphaFoldDB" id="A0A6J4NAA1"/>
<feature type="compositionally biased region" description="Basic and acidic residues" evidence="1">
    <location>
        <begin position="270"/>
        <end position="287"/>
    </location>
</feature>
<feature type="compositionally biased region" description="Low complexity" evidence="1">
    <location>
        <begin position="320"/>
        <end position="342"/>
    </location>
</feature>
<feature type="region of interest" description="Disordered" evidence="1">
    <location>
        <begin position="311"/>
        <end position="342"/>
    </location>
</feature>
<accession>A0A6J4NAA1</accession>
<gene>
    <name evidence="2" type="ORF">AVDCRST_MAG01-01-49</name>
</gene>
<feature type="compositionally biased region" description="Gly residues" evidence="1">
    <location>
        <begin position="288"/>
        <end position="297"/>
    </location>
</feature>
<feature type="non-terminal residue" evidence="2">
    <location>
        <position position="390"/>
    </location>
</feature>
<organism evidence="2">
    <name type="scientific">uncultured Rubrobacteraceae bacterium</name>
    <dbReference type="NCBI Taxonomy" id="349277"/>
    <lineage>
        <taxon>Bacteria</taxon>
        <taxon>Bacillati</taxon>
        <taxon>Actinomycetota</taxon>
        <taxon>Rubrobacteria</taxon>
        <taxon>Rubrobacterales</taxon>
        <taxon>Rubrobacteraceae</taxon>
        <taxon>environmental samples</taxon>
    </lineage>
</organism>
<feature type="compositionally biased region" description="Low complexity" evidence="1">
    <location>
        <begin position="160"/>
        <end position="172"/>
    </location>
</feature>
<feature type="non-terminal residue" evidence="2">
    <location>
        <position position="1"/>
    </location>
</feature>
<sequence>EGGREGSGRGPLYGRVLDLCGGVVDGRAVPGWGSGQDLDGLHEGPRGLRLFLALGEGPAGGWGHLRRGGAARQPEPAGVDRAHLAARAHGGHRRVPALRAALRAGRPRVPRLDGGGAGAAAGVGGRGGGVAAPVLAAAGDAGARAGVPGVGYGVGGGLDPGPRGEPAALRGRPGPRGRPETVAGAGPPLAARAAALGRLRGGVRLWPRGDVRRARRGGACGHLALHRGAERGIGERLLGQRLDSRGDGPILYGASLRAERGDAALDGLRGLRDRDLGRPPHRREDTGRGGGRAVGARGGLPARLAHRLAQLSGPSSTRDPAPAGAGPHRAGAVPARPAGHPGAVAAALERAGHRRRHVRAHALPLRAAGALGPAPARRGTGAAGTREGGV</sequence>
<evidence type="ECO:0000313" key="2">
    <source>
        <dbReference type="EMBL" id="CAA9382150.1"/>
    </source>
</evidence>
<protein>
    <submittedName>
        <fullName evidence="2">Uncharacterized protein</fullName>
    </submittedName>
</protein>
<feature type="region of interest" description="Disordered" evidence="1">
    <location>
        <begin position="369"/>
        <end position="390"/>
    </location>
</feature>
<proteinExistence type="predicted"/>
<dbReference type="EMBL" id="CADCUW010000004">
    <property type="protein sequence ID" value="CAA9382150.1"/>
    <property type="molecule type" value="Genomic_DNA"/>
</dbReference>
<feature type="region of interest" description="Disordered" evidence="1">
    <location>
        <begin position="157"/>
        <end position="185"/>
    </location>
</feature>
<name>A0A6J4NAA1_9ACTN</name>
<reference evidence="2" key="1">
    <citation type="submission" date="2020-02" db="EMBL/GenBank/DDBJ databases">
        <authorList>
            <person name="Meier V. D."/>
        </authorList>
    </citation>
    <scope>NUCLEOTIDE SEQUENCE</scope>
    <source>
        <strain evidence="2">AVDCRST_MAG01</strain>
    </source>
</reference>
<evidence type="ECO:0000256" key="1">
    <source>
        <dbReference type="SAM" id="MobiDB-lite"/>
    </source>
</evidence>